<evidence type="ECO:0000313" key="3">
    <source>
        <dbReference type="Proteomes" id="UP001295444"/>
    </source>
</evidence>
<name>A0AAD1RZU2_PELCU</name>
<sequence>MGGCPDTPCEQSHSWRAPDAWIAKDPVTPSIKFQWGIKRNLQPLKNIWSRAPAKNLDLDRYFREKVKALTHDEDSNMAAAPRDSDSPPHSPAFLDQSTITRDTEIKEMLQNIPSKSDLASMLACLEESMQEQISSITRDLHHVGEWGSWRTKIFLLQLQLKLWKQDKMALNKNFSQ</sequence>
<gene>
    <name evidence="2" type="ORF">PECUL_23A015227</name>
</gene>
<dbReference type="EMBL" id="OW240915">
    <property type="protein sequence ID" value="CAH2284889.1"/>
    <property type="molecule type" value="Genomic_DNA"/>
</dbReference>
<protein>
    <submittedName>
        <fullName evidence="2">Uncharacterized protein</fullName>
    </submittedName>
</protein>
<reference evidence="2" key="1">
    <citation type="submission" date="2022-03" db="EMBL/GenBank/DDBJ databases">
        <authorList>
            <person name="Alioto T."/>
            <person name="Alioto T."/>
            <person name="Gomez Garrido J."/>
        </authorList>
    </citation>
    <scope>NUCLEOTIDE SEQUENCE</scope>
</reference>
<proteinExistence type="predicted"/>
<evidence type="ECO:0000313" key="2">
    <source>
        <dbReference type="EMBL" id="CAH2284889.1"/>
    </source>
</evidence>
<dbReference type="Proteomes" id="UP001295444">
    <property type="component" value="Chromosome 04"/>
</dbReference>
<evidence type="ECO:0000256" key="1">
    <source>
        <dbReference type="SAM" id="MobiDB-lite"/>
    </source>
</evidence>
<dbReference type="AlphaFoldDB" id="A0AAD1RZU2"/>
<feature type="region of interest" description="Disordered" evidence="1">
    <location>
        <begin position="72"/>
        <end position="94"/>
    </location>
</feature>
<keyword evidence="3" id="KW-1185">Reference proteome</keyword>
<organism evidence="2 3">
    <name type="scientific">Pelobates cultripes</name>
    <name type="common">Western spadefoot toad</name>
    <dbReference type="NCBI Taxonomy" id="61616"/>
    <lineage>
        <taxon>Eukaryota</taxon>
        <taxon>Metazoa</taxon>
        <taxon>Chordata</taxon>
        <taxon>Craniata</taxon>
        <taxon>Vertebrata</taxon>
        <taxon>Euteleostomi</taxon>
        <taxon>Amphibia</taxon>
        <taxon>Batrachia</taxon>
        <taxon>Anura</taxon>
        <taxon>Pelobatoidea</taxon>
        <taxon>Pelobatidae</taxon>
        <taxon>Pelobates</taxon>
    </lineage>
</organism>
<accession>A0AAD1RZU2</accession>